<reference evidence="2" key="1">
    <citation type="submission" date="2015-04" db="EMBL/GenBank/DDBJ databases">
        <authorList>
            <person name="Schardt J."/>
            <person name="Mueller-Herbst S."/>
            <person name="Scherer S."/>
            <person name="Huptas C."/>
        </authorList>
    </citation>
    <scope>NUCLEOTIDE SEQUENCE [LARGE SCALE GENOMIC DNA]</scope>
    <source>
        <strain evidence="2">Kiel-L1</strain>
    </source>
</reference>
<keyword evidence="2" id="KW-1185">Reference proteome</keyword>
<dbReference type="AlphaFoldDB" id="A0A3D8TTY7"/>
<dbReference type="Proteomes" id="UP000257055">
    <property type="component" value="Unassembled WGS sequence"/>
</dbReference>
<sequence>MPSRRYIVKSSVEETMNMIKLSQATSTPVFEEIRDFGGGKKLATLAYEKYYFRASNRAALFININNFHGESEVTAISTGSSDGLIFNIDWGAANSYIRSVQKALHPVLINEIKLKESKE</sequence>
<dbReference type="EMBL" id="LARY01000001">
    <property type="protein sequence ID" value="RDX02556.1"/>
    <property type="molecule type" value="Genomic_DNA"/>
</dbReference>
<comment type="caution">
    <text evidence="1">The sequence shown here is derived from an EMBL/GenBank/DDBJ whole genome shotgun (WGS) entry which is preliminary data.</text>
</comment>
<name>A0A3D8TTY7_9LIST</name>
<evidence type="ECO:0000313" key="2">
    <source>
        <dbReference type="Proteomes" id="UP000257055"/>
    </source>
</evidence>
<dbReference type="RefSeq" id="WP_115752242.1">
    <property type="nucleotide sequence ID" value="NZ_LARY01000001.1"/>
</dbReference>
<dbReference type="InterPro" id="IPR046117">
    <property type="entry name" value="DUF6054"/>
</dbReference>
<evidence type="ECO:0000313" key="1">
    <source>
        <dbReference type="EMBL" id="RDX02556.1"/>
    </source>
</evidence>
<protein>
    <submittedName>
        <fullName evidence="1">Uncharacterized protein</fullName>
    </submittedName>
</protein>
<gene>
    <name evidence="1" type="ORF">UR08_03320</name>
</gene>
<organism evidence="1 2">
    <name type="scientific">Listeria kieliensis</name>
    <dbReference type="NCBI Taxonomy" id="1621700"/>
    <lineage>
        <taxon>Bacteria</taxon>
        <taxon>Bacillati</taxon>
        <taxon>Bacillota</taxon>
        <taxon>Bacilli</taxon>
        <taxon>Bacillales</taxon>
        <taxon>Listeriaceae</taxon>
        <taxon>Listeria</taxon>
    </lineage>
</organism>
<dbReference type="Pfam" id="PF19524">
    <property type="entry name" value="DUF6054"/>
    <property type="match status" value="1"/>
</dbReference>
<accession>A0A3D8TTY7</accession>
<proteinExistence type="predicted"/>